<accession>A0A2Z4QIS9</accession>
<keyword evidence="1" id="KW-0812">Transmembrane</keyword>
<organism evidence="2 3">
    <name type="scientific">Pseudomonas phage PFP1</name>
    <dbReference type="NCBI Taxonomy" id="2201462"/>
    <lineage>
        <taxon>Viruses</taxon>
        <taxon>Duplodnaviria</taxon>
        <taxon>Heunggongvirae</taxon>
        <taxon>Uroviricota</taxon>
        <taxon>Caudoviricetes</taxon>
        <taxon>Autographivirales</taxon>
        <taxon>Autotranscriptaviridae</taxon>
        <taxon>Studiervirinae</taxon>
        <taxon>Pfluvirus</taxon>
        <taxon>Pfluvirus PFP1</taxon>
        <taxon>Pifdecavirus PFP1</taxon>
    </lineage>
</organism>
<name>A0A2Z4QIS9_9CAUD</name>
<feature type="transmembrane region" description="Helical" evidence="1">
    <location>
        <begin position="6"/>
        <end position="27"/>
    </location>
</feature>
<sequence>MEIQLMNLTITFGLTSIALAVAVWHCYKTNKPLRIKAREEAEAKAKQKAREEEAGRERSRRDNVRKEAVEDLEFILSGRAAEAVGREYQSYDPRGDRFQRRFPETYKFLSLFKHHEFRTEDVLRHKKQIATLQKQVTDLQLQQQEILKALQLGQPVE</sequence>
<keyword evidence="1" id="KW-1133">Transmembrane helix</keyword>
<protein>
    <submittedName>
        <fullName evidence="2">Uncharacterized protein</fullName>
    </submittedName>
</protein>
<keyword evidence="3" id="KW-1185">Reference proteome</keyword>
<evidence type="ECO:0000256" key="1">
    <source>
        <dbReference type="SAM" id="Phobius"/>
    </source>
</evidence>
<reference evidence="2 3" key="1">
    <citation type="submission" date="2018-04" db="EMBL/GenBank/DDBJ databases">
        <title>Complete genome sequence of an novle T7-like phage PFP1 for Pseudomonas fluorescens.</title>
        <authorList>
            <person name="Li M."/>
            <person name="Zhao Q."/>
        </authorList>
    </citation>
    <scope>NUCLEOTIDE SEQUENCE [LARGE SCALE GENOMIC DNA]</scope>
</reference>
<dbReference type="Proteomes" id="UP000250566">
    <property type="component" value="Segment"/>
</dbReference>
<evidence type="ECO:0000313" key="2">
    <source>
        <dbReference type="EMBL" id="AWY10461.1"/>
    </source>
</evidence>
<dbReference type="EMBL" id="MH268168">
    <property type="protein sequence ID" value="AWY10461.1"/>
    <property type="molecule type" value="Genomic_DNA"/>
</dbReference>
<evidence type="ECO:0000313" key="3">
    <source>
        <dbReference type="Proteomes" id="UP000250566"/>
    </source>
</evidence>
<gene>
    <name evidence="2" type="ORF">PFP1_11</name>
</gene>
<keyword evidence="1" id="KW-0472">Membrane</keyword>
<proteinExistence type="predicted"/>